<dbReference type="GO" id="GO:0005615">
    <property type="term" value="C:extracellular space"/>
    <property type="evidence" value="ECO:0007669"/>
    <property type="project" value="TreeGrafter"/>
</dbReference>
<gene>
    <name evidence="2" type="ORF">SAMN05660964_01444</name>
</gene>
<dbReference type="AlphaFoldDB" id="A0A1H4APJ0"/>
<accession>A0A1H4APJ0</accession>
<keyword evidence="3" id="KW-1185">Reference proteome</keyword>
<dbReference type="Proteomes" id="UP000199397">
    <property type="component" value="Unassembled WGS sequence"/>
</dbReference>
<dbReference type="InterPro" id="IPR050149">
    <property type="entry name" value="Collagen_superfamily"/>
</dbReference>
<feature type="region of interest" description="Disordered" evidence="1">
    <location>
        <begin position="164"/>
        <end position="355"/>
    </location>
</feature>
<evidence type="ECO:0000313" key="3">
    <source>
        <dbReference type="Proteomes" id="UP000199397"/>
    </source>
</evidence>
<proteinExistence type="predicted"/>
<keyword evidence="2" id="KW-0176">Collagen</keyword>
<dbReference type="RefSeq" id="WP_139282133.1">
    <property type="nucleotide sequence ID" value="NZ_FNQP01000007.1"/>
</dbReference>
<dbReference type="STRING" id="525918.SAMN05660964_01444"/>
<name>A0A1H4APJ0_9GAMM</name>
<protein>
    <submittedName>
        <fullName evidence="2">Collagen triple helix repeat-containing protein</fullName>
    </submittedName>
</protein>
<organism evidence="2 3">
    <name type="scientific">Thiothrix caldifontis</name>
    <dbReference type="NCBI Taxonomy" id="525918"/>
    <lineage>
        <taxon>Bacteria</taxon>
        <taxon>Pseudomonadati</taxon>
        <taxon>Pseudomonadota</taxon>
        <taxon>Gammaproteobacteria</taxon>
        <taxon>Thiotrichales</taxon>
        <taxon>Thiotrichaceae</taxon>
        <taxon>Thiothrix</taxon>
    </lineage>
</organism>
<dbReference type="InterPro" id="IPR008160">
    <property type="entry name" value="Collagen"/>
</dbReference>
<dbReference type="Pfam" id="PF01391">
    <property type="entry name" value="Collagen"/>
    <property type="match status" value="2"/>
</dbReference>
<feature type="compositionally biased region" description="Low complexity" evidence="1">
    <location>
        <begin position="293"/>
        <end position="304"/>
    </location>
</feature>
<reference evidence="2 3" key="1">
    <citation type="submission" date="2016-10" db="EMBL/GenBank/DDBJ databases">
        <authorList>
            <person name="de Groot N.N."/>
        </authorList>
    </citation>
    <scope>NUCLEOTIDE SEQUENCE [LARGE SCALE GENOMIC DNA]</scope>
    <source>
        <strain evidence="2 3">DSM 21228</strain>
    </source>
</reference>
<feature type="compositionally biased region" description="Low complexity" evidence="1">
    <location>
        <begin position="194"/>
        <end position="205"/>
    </location>
</feature>
<feature type="compositionally biased region" description="Low complexity" evidence="1">
    <location>
        <begin position="260"/>
        <end position="271"/>
    </location>
</feature>
<feature type="compositionally biased region" description="Low complexity" evidence="1">
    <location>
        <begin position="227"/>
        <end position="238"/>
    </location>
</feature>
<dbReference type="PANTHER" id="PTHR24023:SF1082">
    <property type="entry name" value="COLLAGEN TRIPLE HELIX REPEAT"/>
    <property type="match status" value="1"/>
</dbReference>
<dbReference type="GO" id="GO:0031012">
    <property type="term" value="C:extracellular matrix"/>
    <property type="evidence" value="ECO:0007669"/>
    <property type="project" value="TreeGrafter"/>
</dbReference>
<evidence type="ECO:0000256" key="1">
    <source>
        <dbReference type="SAM" id="MobiDB-lite"/>
    </source>
</evidence>
<dbReference type="OrthoDB" id="9991963at2"/>
<sequence length="504" mass="50515">MSDDAHSQFMDGQRVSALHLQHLQDRLREAIADIRRSIGLDKIAWGLRATLEGGQVRVLPGVAFAKSGVRLSLDDIAQAALPADGSPWRVVLRGQNGDIEDLRHNQAPTVITLTTQLAIESDNGDVDNSTIIIATVDGTGLTQNPDRFVATGYHSHSGEWRQDNMGRWHFDGPALDGPPGPQGAAGAKGDKGDTGATGAAGATGAKGDKGDTGATGATGAKGDKGDTGATGAAGATGAKGDKGDAGATGATGAKGDKGDTGATGAAGAAGAKGDKGDAGATGATGAKGDKGDTGATGAAGATGAKGDKGDAGATGATGAKGDKGDTGARGATGAKGDKGDTGAPGQPGQGLDPDWPAITKISWGHGLTVSPAQAVETIKQLQIQLSSPLSPLIREIKPQVVQVLFEYASRVDSTSALMPLVSIGGSTELEQDLVVWTLGVGARELLSGISAGGRIWIRVHCGAMIDEANRPFSASSDVLHGTHTPHAPGGVFESWYFVKSALLR</sequence>
<dbReference type="EMBL" id="FNQP01000007">
    <property type="protein sequence ID" value="SEA37815.1"/>
    <property type="molecule type" value="Genomic_DNA"/>
</dbReference>
<evidence type="ECO:0000313" key="2">
    <source>
        <dbReference type="EMBL" id="SEA37815.1"/>
    </source>
</evidence>
<dbReference type="PANTHER" id="PTHR24023">
    <property type="entry name" value="COLLAGEN ALPHA"/>
    <property type="match status" value="1"/>
</dbReference>